<dbReference type="EMBL" id="KZ613912">
    <property type="protein sequence ID" value="PMD51541.1"/>
    <property type="molecule type" value="Genomic_DNA"/>
</dbReference>
<feature type="region of interest" description="Disordered" evidence="1">
    <location>
        <begin position="1035"/>
        <end position="1063"/>
    </location>
</feature>
<feature type="transmembrane region" description="Helical" evidence="2">
    <location>
        <begin position="1220"/>
        <end position="1240"/>
    </location>
</feature>
<feature type="compositionally biased region" description="Basic and acidic residues" evidence="1">
    <location>
        <begin position="557"/>
        <end position="566"/>
    </location>
</feature>
<gene>
    <name evidence="3" type="ORF">K444DRAFT_620635</name>
</gene>
<protein>
    <submittedName>
        <fullName evidence="3">Uncharacterized protein</fullName>
    </submittedName>
</protein>
<feature type="compositionally biased region" description="Low complexity" evidence="1">
    <location>
        <begin position="346"/>
        <end position="359"/>
    </location>
</feature>
<dbReference type="GeneID" id="36589825"/>
<proteinExistence type="predicted"/>
<feature type="compositionally biased region" description="Polar residues" evidence="1">
    <location>
        <begin position="434"/>
        <end position="449"/>
    </location>
</feature>
<dbReference type="AlphaFoldDB" id="A0A2J6SL94"/>
<feature type="compositionally biased region" description="Polar residues" evidence="1">
    <location>
        <begin position="47"/>
        <end position="56"/>
    </location>
</feature>
<dbReference type="OrthoDB" id="5402622at2759"/>
<organism evidence="3 4">
    <name type="scientific">Hyaloscypha bicolor E</name>
    <dbReference type="NCBI Taxonomy" id="1095630"/>
    <lineage>
        <taxon>Eukaryota</taxon>
        <taxon>Fungi</taxon>
        <taxon>Dikarya</taxon>
        <taxon>Ascomycota</taxon>
        <taxon>Pezizomycotina</taxon>
        <taxon>Leotiomycetes</taxon>
        <taxon>Helotiales</taxon>
        <taxon>Hyaloscyphaceae</taxon>
        <taxon>Hyaloscypha</taxon>
        <taxon>Hyaloscypha bicolor</taxon>
    </lineage>
</organism>
<feature type="compositionally biased region" description="Basic and acidic residues" evidence="1">
    <location>
        <begin position="680"/>
        <end position="690"/>
    </location>
</feature>
<keyword evidence="2" id="KW-0472">Membrane</keyword>
<feature type="transmembrane region" description="Helical" evidence="2">
    <location>
        <begin position="1246"/>
        <end position="1265"/>
    </location>
</feature>
<feature type="region of interest" description="Disordered" evidence="1">
    <location>
        <begin position="330"/>
        <end position="359"/>
    </location>
</feature>
<keyword evidence="2" id="KW-1133">Transmembrane helix</keyword>
<evidence type="ECO:0000313" key="3">
    <source>
        <dbReference type="EMBL" id="PMD51541.1"/>
    </source>
</evidence>
<feature type="compositionally biased region" description="Basic and acidic residues" evidence="1">
    <location>
        <begin position="766"/>
        <end position="782"/>
    </location>
</feature>
<evidence type="ECO:0000256" key="2">
    <source>
        <dbReference type="SAM" id="Phobius"/>
    </source>
</evidence>
<dbReference type="STRING" id="1095630.A0A2J6SL94"/>
<feature type="region of interest" description="Disordered" evidence="1">
    <location>
        <begin position="210"/>
        <end position="270"/>
    </location>
</feature>
<feature type="compositionally biased region" description="Low complexity" evidence="1">
    <location>
        <begin position="666"/>
        <end position="676"/>
    </location>
</feature>
<sequence>MTSNPNAEPSRSLLQRHTTSSTGFSSLSNRFSSASTETGESSTAVSKRNSLITSGFSDGVADEATRQKGSLDVEMPRKDSRGSHRSHRSRNSGGFLLSNAGFDQPVENAAEVQARQRHSTHESKGKAPLRSAEKKHTKRRPNVGASLGGSPLAANVISAGTESPEHSGHRGDSAADKTNEGDSATKAAATPLDVDSAQIVNLALNLSESRRNASRRVLSQPLPQLSGGIGDSTVGGSLRQHLQQQRRVPRNISPKPDRTERASRLPSGQRINSPLQAAFDTHPDGPYQYHFSASTFARAEKAKSAIELMAQYRRLLQFVPPLKPQTLERLDTGSTAGTAPGSPTFSAASRSVSASAQARQLGRPYNPLQYIRNRKVRARNSKAIDGEAQGFGDVFRVMSWVDDVTKEAISADYQAADCLMLPAFPKTAEDAASPHTSPPSAGKTQTTSAKIRRPRIDWVTNPADMIADIFWLEQDDNKKLIEDHHGRIIFPQRTELRRPISRRSEEPEPKMAPSPAVVKKETPEPNLRIDTKLPEFKSVKPDSDKAYDSPASRARQKLRDVRDATRIHHRNNGSINDRRFLRSRSRSDSDSSDSDMGRQRRRRSGTVSSADRGRDILERQMMEMLAKEAKQTEWVIPHNPQSQQIVDSAESRRPSQNGVLDRYKTSSSPSHSRSASLVKQDSRLKRDSLKRGSSGRASLEVPGGNPRRSLEFDSTAPNSPETKASKAEYAFVPSIAMDLSPPRSRNTSPSHRPLSKVRSKILPFYERTRDSSRVRGEDEIHEILSGSKEPTPESPDTPEDRQRSRSPIKRVESRKTDDSSKLSRRAGSIRRGKGEDSGIRGLFKGSKNPVTRVSDFFWKKESTGISSGFSTDESDTEDVRSSQTKSEKKGSRESSAGTPLDEFDAIAARKEKPSFILDMPVFTSPFDRRGRSTRPKDDPVSPEPSMSQEKQAREERRKFSRAHLLDLPPRIDVQSASPTSSPDLGAMDHSHRDSSVSDIESTRGSYSNGVHDADARLNAILGLRRNALPITGLSSLETSHDTRPSLDGKRQWSISDRGTSVNRGPMTKREIARVRALLLSSGIKAKEISRRAAAPKDIRTDEGSRYKDVALLAKEELKLVPKSQEHRLAAKIISEDIQLSSQMWHASAETFCNTTVSELLDKIETLRSRVGDTLTPLTRKAADEADEVSKDLVTSQTLQVKSISDTIAKMMRRRSRKFRWLRRGGWVMVEWALVGVMWWLWFMVVLVRVVMGVGRGAVAAVRWLFWL</sequence>
<feature type="compositionally biased region" description="Basic and acidic residues" evidence="1">
    <location>
        <begin position="63"/>
        <end position="82"/>
    </location>
</feature>
<feature type="compositionally biased region" description="Basic and acidic residues" evidence="1">
    <location>
        <begin position="576"/>
        <end position="589"/>
    </location>
</feature>
<feature type="compositionally biased region" description="Polar residues" evidence="1">
    <location>
        <begin position="332"/>
        <end position="345"/>
    </location>
</feature>
<feature type="compositionally biased region" description="Basic and acidic residues" evidence="1">
    <location>
        <begin position="494"/>
        <end position="509"/>
    </location>
</feature>
<feature type="region of interest" description="Disordered" evidence="1">
    <location>
        <begin position="919"/>
        <end position="1007"/>
    </location>
</feature>
<dbReference type="RefSeq" id="XP_024728445.1">
    <property type="nucleotide sequence ID" value="XM_024881748.1"/>
</dbReference>
<dbReference type="InterPro" id="IPR038769">
    <property type="entry name" value="MTC4"/>
</dbReference>
<accession>A0A2J6SL94</accession>
<feature type="region of interest" description="Disordered" evidence="1">
    <location>
        <begin position="492"/>
        <end position="615"/>
    </location>
</feature>
<dbReference type="InParanoid" id="A0A2J6SL94"/>
<feature type="region of interest" description="Disordered" evidence="1">
    <location>
        <begin position="1"/>
        <end position="194"/>
    </location>
</feature>
<feature type="compositionally biased region" description="Basic and acidic residues" evidence="1">
    <location>
        <begin position="798"/>
        <end position="821"/>
    </location>
</feature>
<feature type="compositionally biased region" description="Low complexity" evidence="1">
    <location>
        <begin position="18"/>
        <end position="46"/>
    </location>
</feature>
<dbReference type="PANTHER" id="PTHR38426:SF1">
    <property type="entry name" value="MAINTENANCE OF TELOMERE CAPPING PROTEIN 4"/>
    <property type="match status" value="1"/>
</dbReference>
<evidence type="ECO:0000256" key="1">
    <source>
        <dbReference type="SAM" id="MobiDB-lite"/>
    </source>
</evidence>
<feature type="region of interest" description="Disordered" evidence="1">
    <location>
        <begin position="428"/>
        <end position="453"/>
    </location>
</feature>
<reference evidence="3 4" key="1">
    <citation type="submission" date="2016-04" db="EMBL/GenBank/DDBJ databases">
        <title>A degradative enzymes factory behind the ericoid mycorrhizal symbiosis.</title>
        <authorList>
            <consortium name="DOE Joint Genome Institute"/>
            <person name="Martino E."/>
            <person name="Morin E."/>
            <person name="Grelet G."/>
            <person name="Kuo A."/>
            <person name="Kohler A."/>
            <person name="Daghino S."/>
            <person name="Barry K."/>
            <person name="Choi C."/>
            <person name="Cichocki N."/>
            <person name="Clum A."/>
            <person name="Copeland A."/>
            <person name="Hainaut M."/>
            <person name="Haridas S."/>
            <person name="Labutti K."/>
            <person name="Lindquist E."/>
            <person name="Lipzen A."/>
            <person name="Khouja H.-R."/>
            <person name="Murat C."/>
            <person name="Ohm R."/>
            <person name="Olson A."/>
            <person name="Spatafora J."/>
            <person name="Veneault-Fourrey C."/>
            <person name="Henrissat B."/>
            <person name="Grigoriev I."/>
            <person name="Martin F."/>
            <person name="Perotto S."/>
        </authorList>
    </citation>
    <scope>NUCLEOTIDE SEQUENCE [LARGE SCALE GENOMIC DNA]</scope>
    <source>
        <strain evidence="3 4">E</strain>
    </source>
</reference>
<feature type="compositionally biased region" description="Basic residues" evidence="1">
    <location>
        <begin position="822"/>
        <end position="831"/>
    </location>
</feature>
<feature type="compositionally biased region" description="Basic and acidic residues" evidence="1">
    <location>
        <begin position="877"/>
        <end position="892"/>
    </location>
</feature>
<feature type="compositionally biased region" description="Basic and acidic residues" evidence="1">
    <location>
        <begin position="518"/>
        <end position="547"/>
    </location>
</feature>
<feature type="region of interest" description="Disordered" evidence="1">
    <location>
        <begin position="631"/>
        <end position="847"/>
    </location>
</feature>
<feature type="compositionally biased region" description="Basic and acidic residues" evidence="1">
    <location>
        <begin position="1038"/>
        <end position="1050"/>
    </location>
</feature>
<feature type="region of interest" description="Disordered" evidence="1">
    <location>
        <begin position="863"/>
        <end position="907"/>
    </location>
</feature>
<dbReference type="Proteomes" id="UP000235371">
    <property type="component" value="Unassembled WGS sequence"/>
</dbReference>
<name>A0A2J6SL94_9HELO</name>
<feature type="compositionally biased region" description="Basic and acidic residues" evidence="1">
    <location>
        <begin position="926"/>
        <end position="939"/>
    </location>
</feature>
<feature type="compositionally biased region" description="Basic and acidic residues" evidence="1">
    <location>
        <begin position="986"/>
        <end position="995"/>
    </location>
</feature>
<feature type="compositionally biased region" description="Polar residues" evidence="1">
    <location>
        <begin position="1"/>
        <end position="17"/>
    </location>
</feature>
<feature type="compositionally biased region" description="Basic and acidic residues" evidence="1">
    <location>
        <begin position="163"/>
        <end position="180"/>
    </location>
</feature>
<dbReference type="PANTHER" id="PTHR38426">
    <property type="entry name" value="MAINTENANCE OF TELOMERE CAPPING PROTEIN 4"/>
    <property type="match status" value="1"/>
</dbReference>
<keyword evidence="4" id="KW-1185">Reference proteome</keyword>
<keyword evidence="2" id="KW-0812">Transmembrane</keyword>
<evidence type="ECO:0000313" key="4">
    <source>
        <dbReference type="Proteomes" id="UP000235371"/>
    </source>
</evidence>
<feature type="compositionally biased region" description="Polar residues" evidence="1">
    <location>
        <begin position="1052"/>
        <end position="1062"/>
    </location>
</feature>
<feature type="compositionally biased region" description="Polar residues" evidence="1">
    <location>
        <begin position="996"/>
        <end position="1007"/>
    </location>
</feature>